<organism evidence="1 2">
    <name type="scientific">Batillaria attramentaria</name>
    <dbReference type="NCBI Taxonomy" id="370345"/>
    <lineage>
        <taxon>Eukaryota</taxon>
        <taxon>Metazoa</taxon>
        <taxon>Spiralia</taxon>
        <taxon>Lophotrochozoa</taxon>
        <taxon>Mollusca</taxon>
        <taxon>Gastropoda</taxon>
        <taxon>Caenogastropoda</taxon>
        <taxon>Sorbeoconcha</taxon>
        <taxon>Cerithioidea</taxon>
        <taxon>Batillariidae</taxon>
        <taxon>Batillaria</taxon>
    </lineage>
</organism>
<accession>A0ABD0JKZ4</accession>
<evidence type="ECO:0000313" key="1">
    <source>
        <dbReference type="EMBL" id="KAK7475551.1"/>
    </source>
</evidence>
<gene>
    <name evidence="1" type="ORF">BaRGS_00033184</name>
</gene>
<protein>
    <submittedName>
        <fullName evidence="1">Uncharacterized protein</fullName>
    </submittedName>
</protein>
<dbReference type="EMBL" id="JACVVK020000402">
    <property type="protein sequence ID" value="KAK7475551.1"/>
    <property type="molecule type" value="Genomic_DNA"/>
</dbReference>
<dbReference type="Proteomes" id="UP001519460">
    <property type="component" value="Unassembled WGS sequence"/>
</dbReference>
<sequence length="100" mass="11659">MTRRWRPSQRFGGRFNRYCCVCRPKASHQSQNLPFSDKRGVFFLKGNIMLQDAAPFWTVTDENSSYKQGTFETENVNNELQIDTSQVSAVPQQYRRVVCC</sequence>
<name>A0ABD0JKZ4_9CAEN</name>
<reference evidence="1 2" key="1">
    <citation type="journal article" date="2023" name="Sci. Data">
        <title>Genome assembly of the Korean intertidal mud-creeper Batillaria attramentaria.</title>
        <authorList>
            <person name="Patra A.K."/>
            <person name="Ho P.T."/>
            <person name="Jun S."/>
            <person name="Lee S.J."/>
            <person name="Kim Y."/>
            <person name="Won Y.J."/>
        </authorList>
    </citation>
    <scope>NUCLEOTIDE SEQUENCE [LARGE SCALE GENOMIC DNA]</scope>
    <source>
        <strain evidence="1">Wonlab-2016</strain>
    </source>
</reference>
<proteinExistence type="predicted"/>
<evidence type="ECO:0000313" key="2">
    <source>
        <dbReference type="Proteomes" id="UP001519460"/>
    </source>
</evidence>
<dbReference type="AlphaFoldDB" id="A0ABD0JKZ4"/>
<comment type="caution">
    <text evidence="1">The sequence shown here is derived from an EMBL/GenBank/DDBJ whole genome shotgun (WGS) entry which is preliminary data.</text>
</comment>
<keyword evidence="2" id="KW-1185">Reference proteome</keyword>